<dbReference type="InterPro" id="IPR002860">
    <property type="entry name" value="BNR_rpt"/>
</dbReference>
<protein>
    <recommendedName>
        <fullName evidence="3">Sialidase domain-containing protein</fullName>
    </recommendedName>
</protein>
<gene>
    <name evidence="1" type="ORF">DLM65_05035</name>
</gene>
<dbReference type="Gene3D" id="2.120.10.10">
    <property type="match status" value="2"/>
</dbReference>
<sequence>MTAAVHMTRDDPILARAFTGPTSMMVDPFNPRTIVAATAELRTRVCHLIRSNDGGHTWHILRAVPAPDSYPYCTTADDAGATQAAIAWGRHGTLYYALGGYGPGEGDRNGHTSVLLARSTNLGKTWSSVVVDNNRGKPDPAAADSGVTGLAIDTSGPKDVVYVGFMQSFPTAPKDSPLQNGAAMVAVSADGGRTITRKVNVNDFSHVTQTVAGKDVPLIMQNFFAGPFIVARNGVVEAISGATGTYDSKISGTGSNALPQLAARSTDQGRTWSVTSLGPPVFSGTGSQIGLGWTPKGGPMGSFLATYAFTPATAASSGTANIVFQRSTDAGLTWSDPVVLDDDNPDQQFTSFYPQLGVAPNGRIDVVWQDNRDQTDYHFQVRYSYSTDGGATWAPNVPVTDQPIN</sequence>
<dbReference type="Gene3D" id="2.130.10.10">
    <property type="entry name" value="YVTN repeat-like/Quinoprotein amine dehydrogenase"/>
    <property type="match status" value="1"/>
</dbReference>
<dbReference type="AlphaFoldDB" id="A0A2W5Z9A7"/>
<dbReference type="CDD" id="cd15482">
    <property type="entry name" value="Sialidase_non-viral"/>
    <property type="match status" value="2"/>
</dbReference>
<evidence type="ECO:0000313" key="1">
    <source>
        <dbReference type="EMBL" id="PZR81883.1"/>
    </source>
</evidence>
<evidence type="ECO:0000313" key="2">
    <source>
        <dbReference type="Proteomes" id="UP000248724"/>
    </source>
</evidence>
<dbReference type="EMBL" id="QHBU01000091">
    <property type="protein sequence ID" value="PZR81883.1"/>
    <property type="molecule type" value="Genomic_DNA"/>
</dbReference>
<proteinExistence type="predicted"/>
<dbReference type="SUPFAM" id="SSF50939">
    <property type="entry name" value="Sialidases"/>
    <property type="match status" value="2"/>
</dbReference>
<dbReference type="PANTHER" id="PTHR38792:SF3">
    <property type="entry name" value="BNR_ASP-BOX REPEAT DOMAIN PROTEIN (AFU_ORTHOLOGUE AFUA_7G06430)-RELATED"/>
    <property type="match status" value="1"/>
</dbReference>
<evidence type="ECO:0008006" key="3">
    <source>
        <dbReference type="Google" id="ProtNLM"/>
    </source>
</evidence>
<dbReference type="InterPro" id="IPR036278">
    <property type="entry name" value="Sialidase_sf"/>
</dbReference>
<organism evidence="1 2">
    <name type="scientific">Candidatus Aeolococcus gillhamiae</name>
    <dbReference type="NCBI Taxonomy" id="3127015"/>
    <lineage>
        <taxon>Bacteria</taxon>
        <taxon>Bacillati</taxon>
        <taxon>Candidatus Dormiibacterota</taxon>
        <taxon>Candidatus Dormibacteria</taxon>
        <taxon>Candidatus Aeolococcales</taxon>
        <taxon>Candidatus Aeolococcaceae</taxon>
        <taxon>Candidatus Aeolococcus</taxon>
    </lineage>
</organism>
<comment type="caution">
    <text evidence="1">The sequence shown here is derived from an EMBL/GenBank/DDBJ whole genome shotgun (WGS) entry which is preliminary data.</text>
</comment>
<dbReference type="InterPro" id="IPR015943">
    <property type="entry name" value="WD40/YVTN_repeat-like_dom_sf"/>
</dbReference>
<feature type="non-terminal residue" evidence="1">
    <location>
        <position position="405"/>
    </location>
</feature>
<dbReference type="Proteomes" id="UP000248724">
    <property type="component" value="Unassembled WGS sequence"/>
</dbReference>
<reference evidence="1 2" key="1">
    <citation type="journal article" date="2017" name="Nature">
        <title>Atmospheric trace gases support primary production in Antarctic desert surface soil.</title>
        <authorList>
            <person name="Ji M."/>
            <person name="Greening C."/>
            <person name="Vanwonterghem I."/>
            <person name="Carere C.R."/>
            <person name="Bay S.K."/>
            <person name="Steen J.A."/>
            <person name="Montgomery K."/>
            <person name="Lines T."/>
            <person name="Beardall J."/>
            <person name="van Dorst J."/>
            <person name="Snape I."/>
            <person name="Stott M.B."/>
            <person name="Hugenholtz P."/>
            <person name="Ferrari B.C."/>
        </authorList>
    </citation>
    <scope>NUCLEOTIDE SEQUENCE [LARGE SCALE GENOMIC DNA]</scope>
    <source>
        <strain evidence="1">RRmetagenome_bin12</strain>
    </source>
</reference>
<accession>A0A2W5Z9A7</accession>
<dbReference type="PANTHER" id="PTHR38792">
    <property type="entry name" value="BNR/ASP-BOX REPEAT DOMAIN PROTEIN (AFU_ORTHOLOGUE AFUA_7G06430)-RELATED"/>
    <property type="match status" value="1"/>
</dbReference>
<dbReference type="Pfam" id="PF02012">
    <property type="entry name" value="BNR"/>
    <property type="match status" value="1"/>
</dbReference>
<name>A0A2W5Z9A7_9BACT</name>